<feature type="region of interest" description="Disordered" evidence="1">
    <location>
        <begin position="12"/>
        <end position="33"/>
    </location>
</feature>
<evidence type="ECO:0000256" key="1">
    <source>
        <dbReference type="SAM" id="MobiDB-lite"/>
    </source>
</evidence>
<reference evidence="2" key="1">
    <citation type="submission" date="2020-09" db="EMBL/GenBank/DDBJ databases">
        <authorList>
            <person name="Kikuchi T."/>
        </authorList>
    </citation>
    <scope>NUCLEOTIDE SEQUENCE</scope>
    <source>
        <strain evidence="2">SH1</strain>
    </source>
</reference>
<proteinExistence type="predicted"/>
<sequence length="178" mass="20241">MSVVKVTSYYPAKGAPNGEGEGPNNGRQSLQMAQQWPRPEGLAKVYQLCYLPNVTIYNGRVTLTTKNRSGVFRANLTTENRQVVPVTSAINHAHDPVATNGDMVFLAVKVEFSNIGAFLKANLDAPIPLPRWIQQEYPYGNWTVENDWPSEIPILMANREKSLRPFWRYRNTDYRQDQ</sequence>
<dbReference type="EMBL" id="CAJFDH010000004">
    <property type="protein sequence ID" value="CAD5218184.1"/>
    <property type="molecule type" value="Genomic_DNA"/>
</dbReference>
<evidence type="ECO:0000313" key="2">
    <source>
        <dbReference type="EMBL" id="CAD5218184.1"/>
    </source>
</evidence>
<name>A0A811KQY9_9BILA</name>
<evidence type="ECO:0000313" key="3">
    <source>
        <dbReference type="Proteomes" id="UP000614601"/>
    </source>
</evidence>
<organism evidence="2 3">
    <name type="scientific">Bursaphelenchus okinawaensis</name>
    <dbReference type="NCBI Taxonomy" id="465554"/>
    <lineage>
        <taxon>Eukaryota</taxon>
        <taxon>Metazoa</taxon>
        <taxon>Ecdysozoa</taxon>
        <taxon>Nematoda</taxon>
        <taxon>Chromadorea</taxon>
        <taxon>Rhabditida</taxon>
        <taxon>Tylenchina</taxon>
        <taxon>Tylenchomorpha</taxon>
        <taxon>Aphelenchoidea</taxon>
        <taxon>Aphelenchoididae</taxon>
        <taxon>Bursaphelenchus</taxon>
    </lineage>
</organism>
<gene>
    <name evidence="2" type="ORF">BOKJ2_LOCUS7394</name>
</gene>
<dbReference type="AlphaFoldDB" id="A0A811KQY9"/>
<dbReference type="Proteomes" id="UP000783686">
    <property type="component" value="Unassembled WGS sequence"/>
</dbReference>
<protein>
    <submittedName>
        <fullName evidence="2">Uncharacterized protein</fullName>
    </submittedName>
</protein>
<keyword evidence="3" id="KW-1185">Reference proteome</keyword>
<comment type="caution">
    <text evidence="2">The sequence shown here is derived from an EMBL/GenBank/DDBJ whole genome shotgun (WGS) entry which is preliminary data.</text>
</comment>
<accession>A0A811KQY9</accession>
<dbReference type="EMBL" id="CAJFCW020000004">
    <property type="protein sequence ID" value="CAG9109537.1"/>
    <property type="molecule type" value="Genomic_DNA"/>
</dbReference>
<dbReference type="Proteomes" id="UP000614601">
    <property type="component" value="Unassembled WGS sequence"/>
</dbReference>